<feature type="transmembrane region" description="Helical" evidence="11">
    <location>
        <begin position="148"/>
        <end position="171"/>
    </location>
</feature>
<dbReference type="InterPro" id="IPR003148">
    <property type="entry name" value="RCK_N"/>
</dbReference>
<dbReference type="InterPro" id="IPR036291">
    <property type="entry name" value="NAD(P)-bd_dom_sf"/>
</dbReference>
<feature type="transmembrane region" description="Helical" evidence="11">
    <location>
        <begin position="86"/>
        <end position="109"/>
    </location>
</feature>
<feature type="region of interest" description="Disordered" evidence="10">
    <location>
        <begin position="531"/>
        <end position="558"/>
    </location>
</feature>
<keyword evidence="14" id="KW-1185">Reference proteome</keyword>
<evidence type="ECO:0000256" key="9">
    <source>
        <dbReference type="ARBA" id="ARBA00023136"/>
    </source>
</evidence>
<evidence type="ECO:0000256" key="3">
    <source>
        <dbReference type="ARBA" id="ARBA00022449"/>
    </source>
</evidence>
<keyword evidence="4" id="KW-0633">Potassium transport</keyword>
<feature type="transmembrane region" description="Helical" evidence="11">
    <location>
        <begin position="177"/>
        <end position="198"/>
    </location>
</feature>
<organism evidence="13 14">
    <name type="scientific">Consotaella salsifontis</name>
    <dbReference type="NCBI Taxonomy" id="1365950"/>
    <lineage>
        <taxon>Bacteria</taxon>
        <taxon>Pseudomonadati</taxon>
        <taxon>Pseudomonadota</taxon>
        <taxon>Alphaproteobacteria</taxon>
        <taxon>Hyphomicrobiales</taxon>
        <taxon>Aurantimonadaceae</taxon>
        <taxon>Consotaella</taxon>
    </lineage>
</organism>
<dbReference type="PANTHER" id="PTHR46157">
    <property type="entry name" value="K(+) EFFLUX ANTIPORTER 3, CHLOROPLASTIC"/>
    <property type="match status" value="1"/>
</dbReference>
<dbReference type="Pfam" id="PF02254">
    <property type="entry name" value="TrkA_N"/>
    <property type="match status" value="1"/>
</dbReference>
<evidence type="ECO:0000256" key="7">
    <source>
        <dbReference type="ARBA" id="ARBA00022989"/>
    </source>
</evidence>
<evidence type="ECO:0000256" key="11">
    <source>
        <dbReference type="SAM" id="Phobius"/>
    </source>
</evidence>
<dbReference type="RefSeq" id="WP_078709086.1">
    <property type="nucleotide sequence ID" value="NZ_FUXL01000009.1"/>
</dbReference>
<dbReference type="STRING" id="1365950.SAMN05428963_109156"/>
<dbReference type="AlphaFoldDB" id="A0A1T4S9R8"/>
<protein>
    <submittedName>
        <fullName evidence="13">Kef-type potassium/proton antiporter, CPA2 family</fullName>
    </submittedName>
</protein>
<dbReference type="InterPro" id="IPR006153">
    <property type="entry name" value="Cation/H_exchanger_TM"/>
</dbReference>
<evidence type="ECO:0000256" key="4">
    <source>
        <dbReference type="ARBA" id="ARBA00022538"/>
    </source>
</evidence>
<evidence type="ECO:0000256" key="2">
    <source>
        <dbReference type="ARBA" id="ARBA00022448"/>
    </source>
</evidence>
<dbReference type="GO" id="GO:0015297">
    <property type="term" value="F:antiporter activity"/>
    <property type="evidence" value="ECO:0007669"/>
    <property type="project" value="UniProtKB-KW"/>
</dbReference>
<dbReference type="SUPFAM" id="SSF51735">
    <property type="entry name" value="NAD(P)-binding Rossmann-fold domains"/>
    <property type="match status" value="1"/>
</dbReference>
<dbReference type="Pfam" id="PF00999">
    <property type="entry name" value="Na_H_Exchanger"/>
    <property type="match status" value="1"/>
</dbReference>
<feature type="transmembrane region" description="Helical" evidence="11">
    <location>
        <begin position="356"/>
        <end position="375"/>
    </location>
</feature>
<gene>
    <name evidence="13" type="ORF">SAMN05428963_109156</name>
</gene>
<evidence type="ECO:0000256" key="10">
    <source>
        <dbReference type="SAM" id="MobiDB-lite"/>
    </source>
</evidence>
<evidence type="ECO:0000256" key="8">
    <source>
        <dbReference type="ARBA" id="ARBA00023065"/>
    </source>
</evidence>
<feature type="domain" description="RCK N-terminal" evidence="12">
    <location>
        <begin position="414"/>
        <end position="533"/>
    </location>
</feature>
<dbReference type="Gene3D" id="3.40.50.720">
    <property type="entry name" value="NAD(P)-binding Rossmann-like Domain"/>
    <property type="match status" value="1"/>
</dbReference>
<evidence type="ECO:0000256" key="6">
    <source>
        <dbReference type="ARBA" id="ARBA00022958"/>
    </source>
</evidence>
<comment type="subcellular location">
    <subcellularLocation>
        <location evidence="1">Membrane</location>
        <topology evidence="1">Multi-pass membrane protein</topology>
    </subcellularLocation>
</comment>
<feature type="transmembrane region" description="Helical" evidence="11">
    <location>
        <begin position="295"/>
        <end position="314"/>
    </location>
</feature>
<feature type="transmembrane region" description="Helical" evidence="11">
    <location>
        <begin position="6"/>
        <end position="24"/>
    </location>
</feature>
<evidence type="ECO:0000256" key="5">
    <source>
        <dbReference type="ARBA" id="ARBA00022692"/>
    </source>
</evidence>
<dbReference type="GO" id="GO:1902600">
    <property type="term" value="P:proton transmembrane transport"/>
    <property type="evidence" value="ECO:0007669"/>
    <property type="project" value="InterPro"/>
</dbReference>
<evidence type="ECO:0000256" key="1">
    <source>
        <dbReference type="ARBA" id="ARBA00004141"/>
    </source>
</evidence>
<feature type="transmembrane region" description="Helical" evidence="11">
    <location>
        <begin position="326"/>
        <end position="344"/>
    </location>
</feature>
<dbReference type="Proteomes" id="UP000190135">
    <property type="component" value="Unassembled WGS sequence"/>
</dbReference>
<accession>A0A1T4S9R8</accession>
<dbReference type="GO" id="GO:0006813">
    <property type="term" value="P:potassium ion transport"/>
    <property type="evidence" value="ECO:0007669"/>
    <property type="project" value="UniProtKB-KW"/>
</dbReference>
<evidence type="ECO:0000313" key="14">
    <source>
        <dbReference type="Proteomes" id="UP000190135"/>
    </source>
</evidence>
<keyword evidence="9 11" id="KW-0472">Membrane</keyword>
<name>A0A1T4S9R8_9HYPH</name>
<keyword evidence="3" id="KW-0050">Antiport</keyword>
<dbReference type="PROSITE" id="PS51201">
    <property type="entry name" value="RCK_N"/>
    <property type="match status" value="1"/>
</dbReference>
<reference evidence="13 14" key="1">
    <citation type="submission" date="2017-02" db="EMBL/GenBank/DDBJ databases">
        <authorList>
            <person name="Peterson S.W."/>
        </authorList>
    </citation>
    <scope>NUCLEOTIDE SEQUENCE [LARGE SCALE GENOMIC DNA]</scope>
    <source>
        <strain evidence="13 14">USBA 369</strain>
    </source>
</reference>
<dbReference type="PANTHER" id="PTHR46157:SF4">
    <property type="entry name" value="K(+) EFFLUX ANTIPORTER 3, CHLOROPLASTIC"/>
    <property type="match status" value="1"/>
</dbReference>
<feature type="transmembrane region" description="Helical" evidence="11">
    <location>
        <begin position="115"/>
        <end position="136"/>
    </location>
</feature>
<dbReference type="OrthoDB" id="9781411at2"/>
<proteinExistence type="predicted"/>
<feature type="transmembrane region" description="Helical" evidence="11">
    <location>
        <begin position="31"/>
        <end position="49"/>
    </location>
</feature>
<dbReference type="EMBL" id="FUXL01000009">
    <property type="protein sequence ID" value="SKA24927.1"/>
    <property type="molecule type" value="Genomic_DNA"/>
</dbReference>
<dbReference type="Gene3D" id="1.20.1530.20">
    <property type="match status" value="1"/>
</dbReference>
<sequence>MTDRLLFEALVIVSVAFIGIAFLVPIRVSSIVAYLAAGLVIGPYGFDVLPETDGIHFLGELGVAFLMFIVGLEFSLSRMIAARRVVFGLGGVQVVATVLLCVAAVWAVWETDLLVALLVGGAVAMSSTAITAKHLSDQGELSSQHGRLALGMLLFQDLATLPFLILIDAVAGHGDESIAATALRAAFTVAAFLVVAFAGRRTLPAFMAWIARGGSSEFFQLSSIMLVLGAAFLAQQAGLSIPIGAFLAGMVLGESDYRHQIEEEIRPFRDVLLGLFFVTTGMTLDPFVVIMHPVAVTLTVFMLIVVKTFVVVVSAKALGWAITPSLRAGLVVAHAGEFALLLLTQAFDNGLLPTELAQMFLVGSGISMAIASVWIPHNGWLAERIAMAHFQREGPQVDESSTEAIVGAASRALSGHIILCGCGRVGQLVATVLDLAAVPYVALERDPRHLQDAKRKGHHVLFGDATRRGILRAAGLPRASAVVSTLPRGEDAERLGRQIRSFDAAATVPLIVGVKDEREVQSLLDAGATPRVSRELGGGAGAGGRDVDCHRQKSGGSG</sequence>
<keyword evidence="8" id="KW-0406">Ion transport</keyword>
<keyword evidence="2" id="KW-0813">Transport</keyword>
<keyword evidence="6" id="KW-0630">Potassium</keyword>
<dbReference type="GO" id="GO:0005886">
    <property type="term" value="C:plasma membrane"/>
    <property type="evidence" value="ECO:0007669"/>
    <property type="project" value="TreeGrafter"/>
</dbReference>
<keyword evidence="5 11" id="KW-0812">Transmembrane</keyword>
<keyword evidence="7 11" id="KW-1133">Transmembrane helix</keyword>
<dbReference type="InterPro" id="IPR038770">
    <property type="entry name" value="Na+/solute_symporter_sf"/>
</dbReference>
<evidence type="ECO:0000313" key="13">
    <source>
        <dbReference type="EMBL" id="SKA24927.1"/>
    </source>
</evidence>
<evidence type="ECO:0000259" key="12">
    <source>
        <dbReference type="PROSITE" id="PS51201"/>
    </source>
</evidence>
<feature type="transmembrane region" description="Helical" evidence="11">
    <location>
        <begin position="55"/>
        <end position="74"/>
    </location>
</feature>